<reference evidence="1 2" key="2">
    <citation type="submission" date="2018-11" db="EMBL/GenBank/DDBJ databases">
        <authorList>
            <consortium name="Pathogen Informatics"/>
        </authorList>
    </citation>
    <scope>NUCLEOTIDE SEQUENCE [LARGE SCALE GENOMIC DNA]</scope>
</reference>
<organism evidence="3">
    <name type="scientific">Soboliphyme baturini</name>
    <dbReference type="NCBI Taxonomy" id="241478"/>
    <lineage>
        <taxon>Eukaryota</taxon>
        <taxon>Metazoa</taxon>
        <taxon>Ecdysozoa</taxon>
        <taxon>Nematoda</taxon>
        <taxon>Enoplea</taxon>
        <taxon>Dorylaimia</taxon>
        <taxon>Dioctophymatida</taxon>
        <taxon>Dioctophymatoidea</taxon>
        <taxon>Soboliphymatidae</taxon>
        <taxon>Soboliphyme</taxon>
    </lineage>
</organism>
<dbReference type="WBParaSite" id="SBAD_0000843801-mRNA-1">
    <property type="protein sequence ID" value="SBAD_0000843801-mRNA-1"/>
    <property type="gene ID" value="SBAD_0000843801"/>
</dbReference>
<protein>
    <submittedName>
        <fullName evidence="3">Transposase</fullName>
    </submittedName>
</protein>
<evidence type="ECO:0000313" key="1">
    <source>
        <dbReference type="EMBL" id="VDP15465.1"/>
    </source>
</evidence>
<name>A0A183IWZ0_9BILA</name>
<sequence length="77" mass="8785">MAVDVGTHYVDSPTRGIGARTRSIRGKEHVPWWRSSLPPDKTPMTGHFEVQEVYTHLLAIFRLAGDRHRLDGRGYID</sequence>
<proteinExistence type="predicted"/>
<dbReference type="AlphaFoldDB" id="A0A183IWZ0"/>
<gene>
    <name evidence="1" type="ORF">SBAD_LOCUS8135</name>
</gene>
<keyword evidence="2" id="KW-1185">Reference proteome</keyword>
<reference evidence="3" key="1">
    <citation type="submission" date="2016-06" db="UniProtKB">
        <authorList>
            <consortium name="WormBaseParasite"/>
        </authorList>
    </citation>
    <scope>IDENTIFICATION</scope>
</reference>
<evidence type="ECO:0000313" key="2">
    <source>
        <dbReference type="Proteomes" id="UP000270296"/>
    </source>
</evidence>
<accession>A0A183IWZ0</accession>
<dbReference type="Proteomes" id="UP000270296">
    <property type="component" value="Unassembled WGS sequence"/>
</dbReference>
<dbReference type="EMBL" id="UZAM01011289">
    <property type="protein sequence ID" value="VDP15465.1"/>
    <property type="molecule type" value="Genomic_DNA"/>
</dbReference>
<evidence type="ECO:0000313" key="3">
    <source>
        <dbReference type="WBParaSite" id="SBAD_0000843801-mRNA-1"/>
    </source>
</evidence>